<keyword evidence="2" id="KW-0732">Signal</keyword>
<evidence type="ECO:0000256" key="2">
    <source>
        <dbReference type="SAM" id="SignalP"/>
    </source>
</evidence>
<feature type="coiled-coil region" evidence="1">
    <location>
        <begin position="420"/>
        <end position="461"/>
    </location>
</feature>
<dbReference type="AlphaFoldDB" id="A0A223KK92"/>
<keyword evidence="4" id="KW-1185">Reference proteome</keyword>
<dbReference type="Proteomes" id="UP000215224">
    <property type="component" value="Chromosome"/>
</dbReference>
<dbReference type="KEGG" id="bcoh:BC6307_00765"/>
<accession>A0A223KK92</accession>
<organism evidence="3 4">
    <name type="scientific">Sutcliffiella cohnii</name>
    <dbReference type="NCBI Taxonomy" id="33932"/>
    <lineage>
        <taxon>Bacteria</taxon>
        <taxon>Bacillati</taxon>
        <taxon>Bacillota</taxon>
        <taxon>Bacilli</taxon>
        <taxon>Bacillales</taxon>
        <taxon>Bacillaceae</taxon>
        <taxon>Sutcliffiella</taxon>
    </lineage>
</organism>
<evidence type="ECO:0000313" key="4">
    <source>
        <dbReference type="Proteomes" id="UP000215224"/>
    </source>
</evidence>
<keyword evidence="1" id="KW-0175">Coiled coil</keyword>
<dbReference type="SUPFAM" id="SSF58104">
    <property type="entry name" value="Methyl-accepting chemotaxis protein (MCP) signaling domain"/>
    <property type="match status" value="1"/>
</dbReference>
<sequence>MMRRKRLLFSILVIMLFLPSFLVEAASESRSTKSVKAENENGAVASKDEVIYATLNANGKLNEIYVVNILEVLRPGTITDYGNYNSIKNLTDLSEIIQEDDAIVLEAPKGKFYYQGNMDNTNELPWDVTISYFLDGEEKQPSELLGTEGRIKIDISTTANDGVDLAFYENYILQISLVLSPDIFSDIQAPDGMIANAGKNKQVTFTGLPEQEGNFVVEADVVDFEMESIEISAVPYSMAFDVEVDGLTDDIQTLSEAIEDIHNGVSSLHSGVSDLNKGVKSLRDGSAQYQNGVNEISGASSQLVNGSAEINKTLADISSSISNGLGEIDLGDWDVSDLEDVPGSLKQVAQSLNGIADVLDSLAKNYSAALTELDGVMNSIPTYSISEEDIQSLYESGANKEVVDRLVETYRASLAAVENYRTVRERFNENEATLKELRNNLREWSNGLTALSSELEKALENMDAVDYITQLEQGMATFAASYEEFHKGLVSYTNGVSQLASSYKQIHSGIVGVANGTGELEEGVGELKDGTRKLFEATNDMPEQMREEIDKMLADFDKSDFEAVSFVSADNTNINTVQFVIKTEKIKKEEKETVAVVEEEKKGFWTRLLDLFRK</sequence>
<gene>
    <name evidence="3" type="ORF">BC6307_00765</name>
</gene>
<protein>
    <recommendedName>
        <fullName evidence="5">YhgE/Pip domain-containing protein</fullName>
    </recommendedName>
</protein>
<evidence type="ECO:0008006" key="5">
    <source>
        <dbReference type="Google" id="ProtNLM"/>
    </source>
</evidence>
<proteinExistence type="predicted"/>
<dbReference type="STRING" id="1314751.GCA_001591425_02367"/>
<dbReference type="EMBL" id="CP018866">
    <property type="protein sequence ID" value="AST89910.1"/>
    <property type="molecule type" value="Genomic_DNA"/>
</dbReference>
<reference evidence="3 4" key="1">
    <citation type="submission" date="2016-12" db="EMBL/GenBank/DDBJ databases">
        <title>The whole genome sequencing and assembly of Bacillus cohnii DSM 6307T strain.</title>
        <authorList>
            <person name="Lee Y.-J."/>
            <person name="Yi H."/>
            <person name="Bahn Y.-S."/>
            <person name="Kim J.F."/>
            <person name="Lee D.-W."/>
        </authorList>
    </citation>
    <scope>NUCLEOTIDE SEQUENCE [LARGE SCALE GENOMIC DNA]</scope>
    <source>
        <strain evidence="3 4">DSM 6307</strain>
    </source>
</reference>
<dbReference type="Gene3D" id="1.10.287.950">
    <property type="entry name" value="Methyl-accepting chemotaxis protein"/>
    <property type="match status" value="1"/>
</dbReference>
<feature type="signal peptide" evidence="2">
    <location>
        <begin position="1"/>
        <end position="25"/>
    </location>
</feature>
<name>A0A223KK92_9BACI</name>
<evidence type="ECO:0000313" key="3">
    <source>
        <dbReference type="EMBL" id="AST89910.1"/>
    </source>
</evidence>
<feature type="chain" id="PRO_5012058724" description="YhgE/Pip domain-containing protein" evidence="2">
    <location>
        <begin position="26"/>
        <end position="614"/>
    </location>
</feature>
<evidence type="ECO:0000256" key="1">
    <source>
        <dbReference type="SAM" id="Coils"/>
    </source>
</evidence>